<dbReference type="Proteomes" id="UP000324222">
    <property type="component" value="Unassembled WGS sequence"/>
</dbReference>
<sequence length="83" mass="9234">MSKVVACILLALDDEEEKEIVNRKSPFSLVGYGNQKGVFFKTTPGDYKAHDDAMRNSVRSIPLFSRFANQKAAVITALENVNQ</sequence>
<evidence type="ECO:0000313" key="2">
    <source>
        <dbReference type="Proteomes" id="UP000324222"/>
    </source>
</evidence>
<dbReference type="EMBL" id="VSRR010047880">
    <property type="protein sequence ID" value="MPC78212.1"/>
    <property type="molecule type" value="Genomic_DNA"/>
</dbReference>
<keyword evidence="2" id="KW-1185">Reference proteome</keyword>
<accession>A0A5B7I384</accession>
<comment type="caution">
    <text evidence="1">The sequence shown here is derived from an EMBL/GenBank/DDBJ whole genome shotgun (WGS) entry which is preliminary data.</text>
</comment>
<evidence type="ECO:0000313" key="1">
    <source>
        <dbReference type="EMBL" id="MPC78212.1"/>
    </source>
</evidence>
<organism evidence="1 2">
    <name type="scientific">Portunus trituberculatus</name>
    <name type="common">Swimming crab</name>
    <name type="synonym">Neptunus trituberculatus</name>
    <dbReference type="NCBI Taxonomy" id="210409"/>
    <lineage>
        <taxon>Eukaryota</taxon>
        <taxon>Metazoa</taxon>
        <taxon>Ecdysozoa</taxon>
        <taxon>Arthropoda</taxon>
        <taxon>Crustacea</taxon>
        <taxon>Multicrustacea</taxon>
        <taxon>Malacostraca</taxon>
        <taxon>Eumalacostraca</taxon>
        <taxon>Eucarida</taxon>
        <taxon>Decapoda</taxon>
        <taxon>Pleocyemata</taxon>
        <taxon>Brachyura</taxon>
        <taxon>Eubrachyura</taxon>
        <taxon>Portunoidea</taxon>
        <taxon>Portunidae</taxon>
        <taxon>Portuninae</taxon>
        <taxon>Portunus</taxon>
    </lineage>
</organism>
<dbReference type="AlphaFoldDB" id="A0A5B7I384"/>
<reference evidence="1 2" key="1">
    <citation type="submission" date="2019-05" db="EMBL/GenBank/DDBJ databases">
        <title>Another draft genome of Portunus trituberculatus and its Hox gene families provides insights of decapod evolution.</title>
        <authorList>
            <person name="Jeong J.-H."/>
            <person name="Song I."/>
            <person name="Kim S."/>
            <person name="Choi T."/>
            <person name="Kim D."/>
            <person name="Ryu S."/>
            <person name="Kim W."/>
        </authorList>
    </citation>
    <scope>NUCLEOTIDE SEQUENCE [LARGE SCALE GENOMIC DNA]</scope>
    <source>
        <tissue evidence="1">Muscle</tissue>
    </source>
</reference>
<gene>
    <name evidence="1" type="ORF">E2C01_072695</name>
</gene>
<protein>
    <submittedName>
        <fullName evidence="1">Uncharacterized protein</fullName>
    </submittedName>
</protein>
<name>A0A5B7I384_PORTR</name>
<proteinExistence type="predicted"/>